<dbReference type="RefSeq" id="WP_378297969.1">
    <property type="nucleotide sequence ID" value="NZ_JBHULX010000002.1"/>
</dbReference>
<protein>
    <recommendedName>
        <fullName evidence="3">DNA (cytosine-5-)-methyltransferase</fullName>
    </recommendedName>
</protein>
<evidence type="ECO:0000313" key="2">
    <source>
        <dbReference type="Proteomes" id="UP001597459"/>
    </source>
</evidence>
<organism evidence="1 2">
    <name type="scientific">Aquimarina hainanensis</name>
    <dbReference type="NCBI Taxonomy" id="1578017"/>
    <lineage>
        <taxon>Bacteria</taxon>
        <taxon>Pseudomonadati</taxon>
        <taxon>Bacteroidota</taxon>
        <taxon>Flavobacteriia</taxon>
        <taxon>Flavobacteriales</taxon>
        <taxon>Flavobacteriaceae</taxon>
        <taxon>Aquimarina</taxon>
    </lineage>
</organism>
<dbReference type="Proteomes" id="UP001597459">
    <property type="component" value="Unassembled WGS sequence"/>
</dbReference>
<name>A0ABW5N4B2_9FLAO</name>
<reference evidence="2" key="1">
    <citation type="journal article" date="2019" name="Int. J. Syst. Evol. Microbiol.">
        <title>The Global Catalogue of Microorganisms (GCM) 10K type strain sequencing project: providing services to taxonomists for standard genome sequencing and annotation.</title>
        <authorList>
            <consortium name="The Broad Institute Genomics Platform"/>
            <consortium name="The Broad Institute Genome Sequencing Center for Infectious Disease"/>
            <person name="Wu L."/>
            <person name="Ma J."/>
        </authorList>
    </citation>
    <scope>NUCLEOTIDE SEQUENCE [LARGE SCALE GENOMIC DNA]</scope>
    <source>
        <strain evidence="2">KCTC 42423</strain>
    </source>
</reference>
<gene>
    <name evidence="1" type="ORF">ACFSTE_03985</name>
</gene>
<proteinExistence type="predicted"/>
<dbReference type="EMBL" id="JBHULX010000002">
    <property type="protein sequence ID" value="MFD2589976.1"/>
    <property type="molecule type" value="Genomic_DNA"/>
</dbReference>
<evidence type="ECO:0008006" key="3">
    <source>
        <dbReference type="Google" id="ProtNLM"/>
    </source>
</evidence>
<comment type="caution">
    <text evidence="1">The sequence shown here is derived from an EMBL/GenBank/DDBJ whole genome shotgun (WGS) entry which is preliminary data.</text>
</comment>
<sequence>MWGVNVDKQIDLLSSINPDRFYVENVRSLLGTSFKTARRICESATRSGQFKKKYGVICPNDECGRIIKSYDKISEIEEAFNCDTCEDLERDLCKFSRDECEILEYYQLVTNA</sequence>
<accession>A0ABW5N4B2</accession>
<keyword evidence="2" id="KW-1185">Reference proteome</keyword>
<evidence type="ECO:0000313" key="1">
    <source>
        <dbReference type="EMBL" id="MFD2589976.1"/>
    </source>
</evidence>